<dbReference type="InterPro" id="IPR014219">
    <property type="entry name" value="SpoIVB"/>
</dbReference>
<dbReference type="SUPFAM" id="SSF50156">
    <property type="entry name" value="PDZ domain-like"/>
    <property type="match status" value="1"/>
</dbReference>
<dbReference type="InterPro" id="IPR008763">
    <property type="entry name" value="Peptidase_S55"/>
</dbReference>
<comment type="caution">
    <text evidence="3">The sequence shown here is derived from an EMBL/GenBank/DDBJ whole genome shotgun (WGS) entry which is preliminary data.</text>
</comment>
<dbReference type="EMBL" id="DVLX01000095">
    <property type="protein sequence ID" value="HIU00148.1"/>
    <property type="molecule type" value="Genomic_DNA"/>
</dbReference>
<evidence type="ECO:0000259" key="2">
    <source>
        <dbReference type="PROSITE" id="PS51494"/>
    </source>
</evidence>
<dbReference type="NCBIfam" id="TIGR02860">
    <property type="entry name" value="spore_IV_B"/>
    <property type="match status" value="1"/>
</dbReference>
<organism evidence="3 4">
    <name type="scientific">Candidatus Allocopromorpha excrementavium</name>
    <dbReference type="NCBI Taxonomy" id="2840741"/>
    <lineage>
        <taxon>Bacteria</taxon>
        <taxon>Bacillati</taxon>
        <taxon>Bacillota</taxon>
        <taxon>Clostridia</taxon>
        <taxon>Eubacteriales</taxon>
        <taxon>Eubacteriaceae</taxon>
        <taxon>Eubacteriaceae incertae sedis</taxon>
        <taxon>Candidatus Allocopromorpha</taxon>
    </lineage>
</organism>
<evidence type="ECO:0000313" key="4">
    <source>
        <dbReference type="Proteomes" id="UP000824159"/>
    </source>
</evidence>
<reference evidence="3" key="1">
    <citation type="submission" date="2020-10" db="EMBL/GenBank/DDBJ databases">
        <authorList>
            <person name="Gilroy R."/>
        </authorList>
    </citation>
    <scope>NUCLEOTIDE SEQUENCE</scope>
    <source>
        <strain evidence="3">CHK176-22527</strain>
    </source>
</reference>
<dbReference type="PROSITE" id="PS51494">
    <property type="entry name" value="SPOIVB"/>
    <property type="match status" value="1"/>
</dbReference>
<dbReference type="EC" id="3.4.21.116" evidence="3"/>
<dbReference type="Pfam" id="PF05580">
    <property type="entry name" value="Peptidase_S55"/>
    <property type="match status" value="1"/>
</dbReference>
<feature type="domain" description="Peptidase S55" evidence="2">
    <location>
        <begin position="123"/>
        <end position="357"/>
    </location>
</feature>
<proteinExistence type="predicted"/>
<dbReference type="InterPro" id="IPR001478">
    <property type="entry name" value="PDZ"/>
</dbReference>
<dbReference type="AlphaFoldDB" id="A0A9D1HFR6"/>
<dbReference type="PROSITE" id="PS50106">
    <property type="entry name" value="PDZ"/>
    <property type="match status" value="1"/>
</dbReference>
<dbReference type="InterPro" id="IPR036034">
    <property type="entry name" value="PDZ_sf"/>
</dbReference>
<evidence type="ECO:0000259" key="1">
    <source>
        <dbReference type="PROSITE" id="PS50106"/>
    </source>
</evidence>
<dbReference type="SUPFAM" id="SSF50494">
    <property type="entry name" value="Trypsin-like serine proteases"/>
    <property type="match status" value="1"/>
</dbReference>
<dbReference type="Proteomes" id="UP000824159">
    <property type="component" value="Unassembled WGS sequence"/>
</dbReference>
<sequence length="357" mass="38961">MKGFMKKSMFILCGLLLSIILIGQFADPRGDQANVPVVSERVLVPGGQSIGVKMDVSGVLVVGLEEIENEEGEKINPGLLGGLQIGDSILEINGSEVYGADEVQSLVNSIKDTVKLKVKRNDEILTLNIDPVKSASDGLYKIGVWVKDRTAGIGTLTYYDPVNSTFGALGHGIIDAETESILPVESGLLLESQVQEVKEGKNGDPGEIRGIFYHSSEPLGSLERNSDFGVFGISYNAVENPLYENPIAVGKREQVEKGKAYILSTLSNNEIKKFEIEIEKIEKQNEPSDKSMVIRVTDKELLKESGGIVQGMSGSPIIQNNRIIGAVTHVFVNDPQRGYGIFIEWMLEESDSIDDRY</sequence>
<name>A0A9D1HFR6_9FIRM</name>
<protein>
    <submittedName>
        <fullName evidence="3">SpoIVB peptidase</fullName>
        <ecNumber evidence="3">3.4.21.116</ecNumber>
    </submittedName>
</protein>
<keyword evidence="3" id="KW-0378">Hydrolase</keyword>
<accession>A0A9D1HFR6</accession>
<gene>
    <name evidence="3" type="primary">spoIVB</name>
    <name evidence="3" type="ORF">IAD12_07830</name>
</gene>
<dbReference type="InterPro" id="IPR009003">
    <property type="entry name" value="Peptidase_S1_PA"/>
</dbReference>
<dbReference type="Gene3D" id="2.30.42.10">
    <property type="match status" value="1"/>
</dbReference>
<evidence type="ECO:0000313" key="3">
    <source>
        <dbReference type="EMBL" id="HIU00148.1"/>
    </source>
</evidence>
<dbReference type="Pfam" id="PF13180">
    <property type="entry name" value="PDZ_2"/>
    <property type="match status" value="1"/>
</dbReference>
<dbReference type="GO" id="GO:0016787">
    <property type="term" value="F:hydrolase activity"/>
    <property type="evidence" value="ECO:0007669"/>
    <property type="project" value="UniProtKB-KW"/>
</dbReference>
<reference evidence="3" key="2">
    <citation type="journal article" date="2021" name="PeerJ">
        <title>Extensive microbial diversity within the chicken gut microbiome revealed by metagenomics and culture.</title>
        <authorList>
            <person name="Gilroy R."/>
            <person name="Ravi A."/>
            <person name="Getino M."/>
            <person name="Pursley I."/>
            <person name="Horton D.L."/>
            <person name="Alikhan N.F."/>
            <person name="Baker D."/>
            <person name="Gharbi K."/>
            <person name="Hall N."/>
            <person name="Watson M."/>
            <person name="Adriaenssens E.M."/>
            <person name="Foster-Nyarko E."/>
            <person name="Jarju S."/>
            <person name="Secka A."/>
            <person name="Antonio M."/>
            <person name="Oren A."/>
            <person name="Chaudhuri R.R."/>
            <person name="La Ragione R."/>
            <person name="Hildebrand F."/>
            <person name="Pallen M.J."/>
        </authorList>
    </citation>
    <scope>NUCLEOTIDE SEQUENCE</scope>
    <source>
        <strain evidence="3">CHK176-22527</strain>
    </source>
</reference>
<feature type="domain" description="PDZ" evidence="1">
    <location>
        <begin position="47"/>
        <end position="122"/>
    </location>
</feature>